<organism evidence="4 5">
    <name type="scientific">Pelagomonas calceolata</name>
    <dbReference type="NCBI Taxonomy" id="35677"/>
    <lineage>
        <taxon>Eukaryota</taxon>
        <taxon>Sar</taxon>
        <taxon>Stramenopiles</taxon>
        <taxon>Ochrophyta</taxon>
        <taxon>Pelagophyceae</taxon>
        <taxon>Pelagomonadales</taxon>
        <taxon>Pelagomonadaceae</taxon>
        <taxon>Pelagomonas</taxon>
    </lineage>
</organism>
<protein>
    <submittedName>
        <fullName evidence="4">Uncharacterized protein</fullName>
    </submittedName>
</protein>
<evidence type="ECO:0000256" key="1">
    <source>
        <dbReference type="ARBA" id="ARBA00022737"/>
    </source>
</evidence>
<proteinExistence type="predicted"/>
<accession>A0A8J2WHR1</accession>
<evidence type="ECO:0000256" key="2">
    <source>
        <dbReference type="ARBA" id="ARBA00022803"/>
    </source>
</evidence>
<feature type="compositionally biased region" description="Basic and acidic residues" evidence="3">
    <location>
        <begin position="255"/>
        <end position="271"/>
    </location>
</feature>
<dbReference type="SMART" id="SM00028">
    <property type="entry name" value="TPR"/>
    <property type="match status" value="1"/>
</dbReference>
<evidence type="ECO:0000256" key="3">
    <source>
        <dbReference type="SAM" id="MobiDB-lite"/>
    </source>
</evidence>
<dbReference type="PANTHER" id="PTHR11242">
    <property type="entry name" value="ARYL HYDROCARBON RECEPTOR INTERACTING PROTEIN RELATED"/>
    <property type="match status" value="1"/>
</dbReference>
<dbReference type="Proteomes" id="UP000789595">
    <property type="component" value="Unassembled WGS sequence"/>
</dbReference>
<dbReference type="PANTHER" id="PTHR11242:SF0">
    <property type="entry name" value="TPR_REGION DOMAIN-CONTAINING PROTEIN"/>
    <property type="match status" value="1"/>
</dbReference>
<name>A0A8J2WHR1_9STRA</name>
<dbReference type="SUPFAM" id="SSF48452">
    <property type="entry name" value="TPR-like"/>
    <property type="match status" value="1"/>
</dbReference>
<comment type="caution">
    <text evidence="4">The sequence shown here is derived from an EMBL/GenBank/DDBJ whole genome shotgun (WGS) entry which is preliminary data.</text>
</comment>
<dbReference type="EMBL" id="CAKKNE010000002">
    <property type="protein sequence ID" value="CAH0368895.1"/>
    <property type="molecule type" value="Genomic_DNA"/>
</dbReference>
<keyword evidence="5" id="KW-1185">Reference proteome</keyword>
<feature type="region of interest" description="Disordered" evidence="3">
    <location>
        <begin position="253"/>
        <end position="294"/>
    </location>
</feature>
<keyword evidence="1" id="KW-0677">Repeat</keyword>
<sequence length="514" mass="56557">MNMGGMGEAKLDGTPFNVLMQQAVKLKTHVHKIDRVRFDAWPKFYQNTAFVKDEHKKERTLAYDDRMACARAYKEKGDAAFKSGKMIEACNEYEACGGLFKWATTLREDWRTRSLEDEDIREEEFLGETDDQRRAIASLRVKCYCNLARAYAKQKEHKTAVHACDWALAVDPASAAALYLRAAFLTEPASSGTTERDAAIADLEKACEVVEAGSRTAKDVETLLRELKRLRRVGRANDKAYGGMFDRGAVYGEDESSRRRAADARAKKDEAATADDFTEPTRPGDGRCSARPAPESELAACDALIAEYERTGQHEKAAELRDGVAQARAKLERARAVQRGDAALDFSKPTAAMAADAKARGIDLDDPRVQQMLRELQEERLESQTEAGRARVRRRDAARAEAARMTTAQLLKALKDEDVPHAHCASADDLRELYVRYRGDPEATRAAAAEAAAAAAGGGANWLQLVGASLLFVLWRVWTSGLLAPAPSSNTDAARNPYLDAEPQAAFGGEDGEF</sequence>
<evidence type="ECO:0000313" key="4">
    <source>
        <dbReference type="EMBL" id="CAH0368895.1"/>
    </source>
</evidence>
<dbReference type="InterPro" id="IPR039663">
    <property type="entry name" value="AIP/AIPL1/TTC9"/>
</dbReference>
<keyword evidence="2" id="KW-0802">TPR repeat</keyword>
<gene>
    <name evidence="4" type="ORF">PECAL_2P19960</name>
</gene>
<evidence type="ECO:0000313" key="5">
    <source>
        <dbReference type="Proteomes" id="UP000789595"/>
    </source>
</evidence>
<reference evidence="4" key="1">
    <citation type="submission" date="2021-11" db="EMBL/GenBank/DDBJ databases">
        <authorList>
            <consortium name="Genoscope - CEA"/>
            <person name="William W."/>
        </authorList>
    </citation>
    <scope>NUCLEOTIDE SEQUENCE</scope>
</reference>
<dbReference type="AlphaFoldDB" id="A0A8J2WHR1"/>
<dbReference type="InterPro" id="IPR019734">
    <property type="entry name" value="TPR_rpt"/>
</dbReference>
<dbReference type="OrthoDB" id="298012at2759"/>
<dbReference type="InterPro" id="IPR011990">
    <property type="entry name" value="TPR-like_helical_dom_sf"/>
</dbReference>
<dbReference type="Gene3D" id="1.25.40.10">
    <property type="entry name" value="Tetratricopeptide repeat domain"/>
    <property type="match status" value="1"/>
</dbReference>